<protein>
    <recommendedName>
        <fullName evidence="5">Cyclic nucleotide-binding domain-containing protein</fullName>
    </recommendedName>
</protein>
<feature type="transmembrane region" description="Helical" evidence="2">
    <location>
        <begin position="220"/>
        <end position="245"/>
    </location>
</feature>
<feature type="transmembrane region" description="Helical" evidence="2">
    <location>
        <begin position="766"/>
        <end position="788"/>
    </location>
</feature>
<evidence type="ECO:0000256" key="1">
    <source>
        <dbReference type="SAM" id="MobiDB-lite"/>
    </source>
</evidence>
<feature type="region of interest" description="Disordered" evidence="1">
    <location>
        <begin position="297"/>
        <end position="319"/>
    </location>
</feature>
<gene>
    <name evidence="3" type="ORF">CCMP2556_LOCUS51114</name>
</gene>
<feature type="transmembrane region" description="Helical" evidence="2">
    <location>
        <begin position="20"/>
        <end position="41"/>
    </location>
</feature>
<feature type="transmembrane region" description="Helical" evidence="2">
    <location>
        <begin position="119"/>
        <end position="140"/>
    </location>
</feature>
<proteinExistence type="predicted"/>
<feature type="transmembrane region" description="Helical" evidence="2">
    <location>
        <begin position="53"/>
        <end position="75"/>
    </location>
</feature>
<accession>A0ABP0SBZ7</accession>
<feature type="transmembrane region" description="Helical" evidence="2">
    <location>
        <begin position="87"/>
        <end position="107"/>
    </location>
</feature>
<evidence type="ECO:0000313" key="4">
    <source>
        <dbReference type="Proteomes" id="UP001642484"/>
    </source>
</evidence>
<evidence type="ECO:0000256" key="2">
    <source>
        <dbReference type="SAM" id="Phobius"/>
    </source>
</evidence>
<keyword evidence="4" id="KW-1185">Reference proteome</keyword>
<feature type="compositionally biased region" description="Polar residues" evidence="1">
    <location>
        <begin position="297"/>
        <end position="312"/>
    </location>
</feature>
<sequence>MSFVAAWPLASFLVRITWRGIPMLMTTLVTPWLTLPLGAFVHDKVNCIDGFDWEVHFAFAFVICMKSMFWLLFYQHEHSAFARVTTYVFYVMAELDMYTDAMFIAIATTCGSWYGHAALLTYAGGVVALQLCIPTLFIGASQGQSGQVGAMWNLLLFPVESAPRTRQKKGYVPLDQQFEINEADAKRQVMVLAVLRCLGEDLPQCVLQYLFTINVKKNPLIMFSIGTSVCSSVFAVAKAPVIVVINQRWSLMKLLRSHGSTSELLQPPRLQVGIPSGFRRRSLSQDETWSRSKALSRSLSGSCGASPASSRGSEQDFFGSSRPLLTSRGDALDLISSQPQSALPPCVLQQIAQSKDFPVGRVLFLQGDLAGACYLMLSGNVGLSMEYEDRDAMHFAMAGLSLHSNQRWDTEPSEPPDTAPEGPWPLGPDNQLVVTSAVPQLPMRRSKSMFITEPPIGLREEGGQLFDGGQHSLETVQLQTAEGCTHSVEAPDARTRGRDVRRTLGHPERPLWPPYPPRGTRHWVAQAMKEEQKLALEERLAFLEEHLPGMREALATGERASPKGKSAISFKQADFRTDWAVFHRGHVFLRQNEPAEGAVEFLRCELMAPLGSGTDGRHDGRLCLPKWIGMDWPSVQSWGFEPRGNKASTDAMFKELDMRTMEEACEVVIFDVGGVVADSPINAIRIWMEKEIEWVHVGHDLVDALEEIGEDLGDAVPSRDKNPSLIRNPRKRLTHPFDLSSPGNSAGIGVSNRDDHSRGLGQRATIYLRWALGVLFLTLVAVLFSFLSTWPNPITVLRRGSQRAFGAGFVTLIPWILFGGRATCQARRGPSITVWGQGFEEHWLDMQLRLSCTWVMILIAIYITLGDHPPSTHIRQISRCIYFLCFGKLIQVIPSMVDSCHVPNLNAEGYRLETSPDAVVAKVSSVFGLATSYVGVIWFMQLVVQRLLALEEAFGKRLPYSRASFWLSRALTPWVVLQGFALYFSRVLVLLIAISLTIGIKVLAMLLCIAYQRPLQFLHRALKMADDDDGLAQEMRKETRFAMKLIRKSQIAIFLGTTGMAFSFISFGLESMLQDKNWSLVYVVASSLDALSIVGGLAMLSGVSVFKRSPQLTSRRSSLTSRRQDCDSSCSCEKQQNRPCEQCRWQAKVAELAGRRVTVEELLDFYLQLGGDEAMPHFDPETSTTNDVVRQMVIPSTLKEDGFGYSYAELCDDRTNAKLLTASGTPRTARRTSRSSKTGQCPRMVTHHWSNRFRDLLAAVLADALNLKRWDKLAERLMARKGEELKEQLYGQGSLHQEYWICAFCINQHASICSNAFGAKDTATGQALPCCGCRTPKVLNDQPIDCEMNKFDNMMAYLHQEFDGFLQVVAIDNDFQIFSRAWCVAELVQADASHLEQHMVIHSPDALEANKWQLNHIRVEDCQASRPEDKQTILAKIGSPEEVQKFNEHLHLILLGNGGLLACWMDGQRLLQEIGAISARAKARVERQSRVQAIPPAALGASSVAGDEKSGEVLPTFML</sequence>
<evidence type="ECO:0000313" key="3">
    <source>
        <dbReference type="EMBL" id="CAK9109878.1"/>
    </source>
</evidence>
<feature type="region of interest" description="Disordered" evidence="1">
    <location>
        <begin position="406"/>
        <end position="428"/>
    </location>
</feature>
<evidence type="ECO:0008006" key="5">
    <source>
        <dbReference type="Google" id="ProtNLM"/>
    </source>
</evidence>
<dbReference type="EMBL" id="CAXAMN010027284">
    <property type="protein sequence ID" value="CAK9109878.1"/>
    <property type="molecule type" value="Genomic_DNA"/>
</dbReference>
<feature type="transmembrane region" description="Helical" evidence="2">
    <location>
        <begin position="990"/>
        <end position="1011"/>
    </location>
</feature>
<organism evidence="3 4">
    <name type="scientific">Durusdinium trenchii</name>
    <dbReference type="NCBI Taxonomy" id="1381693"/>
    <lineage>
        <taxon>Eukaryota</taxon>
        <taxon>Sar</taxon>
        <taxon>Alveolata</taxon>
        <taxon>Dinophyceae</taxon>
        <taxon>Suessiales</taxon>
        <taxon>Symbiodiniaceae</taxon>
        <taxon>Durusdinium</taxon>
    </lineage>
</organism>
<reference evidence="3 4" key="1">
    <citation type="submission" date="2024-02" db="EMBL/GenBank/DDBJ databases">
        <authorList>
            <person name="Chen Y."/>
            <person name="Shah S."/>
            <person name="Dougan E. K."/>
            <person name="Thang M."/>
            <person name="Chan C."/>
        </authorList>
    </citation>
    <scope>NUCLEOTIDE SEQUENCE [LARGE SCALE GENOMIC DNA]</scope>
</reference>
<keyword evidence="2" id="KW-1133">Transmembrane helix</keyword>
<keyword evidence="2" id="KW-0472">Membrane</keyword>
<feature type="transmembrane region" description="Helical" evidence="2">
    <location>
        <begin position="965"/>
        <end position="984"/>
    </location>
</feature>
<feature type="transmembrane region" description="Helical" evidence="2">
    <location>
        <begin position="848"/>
        <end position="865"/>
    </location>
</feature>
<feature type="transmembrane region" description="Helical" evidence="2">
    <location>
        <begin position="923"/>
        <end position="944"/>
    </location>
</feature>
<dbReference type="Proteomes" id="UP001642484">
    <property type="component" value="Unassembled WGS sequence"/>
</dbReference>
<feature type="transmembrane region" description="Helical" evidence="2">
    <location>
        <begin position="1051"/>
        <end position="1069"/>
    </location>
</feature>
<feature type="transmembrane region" description="Helical" evidence="2">
    <location>
        <begin position="800"/>
        <end position="818"/>
    </location>
</feature>
<keyword evidence="2" id="KW-0812">Transmembrane</keyword>
<comment type="caution">
    <text evidence="3">The sequence shown here is derived from an EMBL/GenBank/DDBJ whole genome shotgun (WGS) entry which is preliminary data.</text>
</comment>
<name>A0ABP0SBZ7_9DINO</name>
<feature type="transmembrane region" description="Helical" evidence="2">
    <location>
        <begin position="1081"/>
        <end position="1106"/>
    </location>
</feature>
<feature type="compositionally biased region" description="Pro residues" evidence="1">
    <location>
        <begin position="413"/>
        <end position="426"/>
    </location>
</feature>